<keyword evidence="3" id="KW-1185">Reference proteome</keyword>
<sequence length="94" mass="10452">MALLDTRFLEYQHACIGMIETTPNAVAVFVTIFPSFNMALADPQLLTTLKVQLQIIGSPQVQDSAEATLQKKRKEPLCFEEAKKDTDPKPDTEA</sequence>
<organism evidence="2 3">
    <name type="scientific">Punica granatum</name>
    <name type="common">Pomegranate</name>
    <dbReference type="NCBI Taxonomy" id="22663"/>
    <lineage>
        <taxon>Eukaryota</taxon>
        <taxon>Viridiplantae</taxon>
        <taxon>Streptophyta</taxon>
        <taxon>Embryophyta</taxon>
        <taxon>Tracheophyta</taxon>
        <taxon>Spermatophyta</taxon>
        <taxon>Magnoliopsida</taxon>
        <taxon>eudicotyledons</taxon>
        <taxon>Gunneridae</taxon>
        <taxon>Pentapetalae</taxon>
        <taxon>rosids</taxon>
        <taxon>malvids</taxon>
        <taxon>Myrtales</taxon>
        <taxon>Lythraceae</taxon>
        <taxon>Punica</taxon>
    </lineage>
</organism>
<dbReference type="PANTHER" id="PTHR48435">
    <property type="entry name" value="POLYPROTEIN"/>
    <property type="match status" value="1"/>
</dbReference>
<dbReference type="PANTHER" id="PTHR48435:SF1">
    <property type="entry name" value="POLYPROTEIN"/>
    <property type="match status" value="1"/>
</dbReference>
<feature type="compositionally biased region" description="Basic and acidic residues" evidence="1">
    <location>
        <begin position="75"/>
        <end position="94"/>
    </location>
</feature>
<feature type="region of interest" description="Disordered" evidence="1">
    <location>
        <begin position="61"/>
        <end position="94"/>
    </location>
</feature>
<comment type="caution">
    <text evidence="2">The sequence shown here is derived from an EMBL/GenBank/DDBJ whole genome shotgun (WGS) entry which is preliminary data.</text>
</comment>
<dbReference type="AlphaFoldDB" id="A0A2I0J3V1"/>
<dbReference type="Proteomes" id="UP000233551">
    <property type="component" value="Unassembled WGS sequence"/>
</dbReference>
<name>A0A2I0J3V1_PUNGR</name>
<evidence type="ECO:0000313" key="2">
    <source>
        <dbReference type="EMBL" id="PKI50406.1"/>
    </source>
</evidence>
<evidence type="ECO:0000256" key="1">
    <source>
        <dbReference type="SAM" id="MobiDB-lite"/>
    </source>
</evidence>
<proteinExistence type="predicted"/>
<dbReference type="InterPro" id="IPR053098">
    <property type="entry name" value="Petuviruses_polyprotein"/>
</dbReference>
<gene>
    <name evidence="2" type="ORF">CRG98_029156</name>
</gene>
<accession>A0A2I0J3V1</accession>
<reference evidence="2 3" key="1">
    <citation type="submission" date="2017-11" db="EMBL/GenBank/DDBJ databases">
        <title>De-novo sequencing of pomegranate (Punica granatum L.) genome.</title>
        <authorList>
            <person name="Akparov Z."/>
            <person name="Amiraslanov A."/>
            <person name="Hajiyeva S."/>
            <person name="Abbasov M."/>
            <person name="Kaur K."/>
            <person name="Hamwieh A."/>
            <person name="Solovyev V."/>
            <person name="Salamov A."/>
            <person name="Braich B."/>
            <person name="Kosarev P."/>
            <person name="Mahmoud A."/>
            <person name="Hajiyev E."/>
            <person name="Babayeva S."/>
            <person name="Izzatullayeva V."/>
            <person name="Mammadov A."/>
            <person name="Mammadov A."/>
            <person name="Sharifova S."/>
            <person name="Ojaghi J."/>
            <person name="Eynullazada K."/>
            <person name="Bayramov B."/>
            <person name="Abdulazimova A."/>
            <person name="Shahmuradov I."/>
        </authorList>
    </citation>
    <scope>NUCLEOTIDE SEQUENCE [LARGE SCALE GENOMIC DNA]</scope>
    <source>
        <strain evidence="3">cv. AG2017</strain>
        <tissue evidence="2">Leaf</tissue>
    </source>
</reference>
<protein>
    <submittedName>
        <fullName evidence="2">Uncharacterized protein</fullName>
    </submittedName>
</protein>
<evidence type="ECO:0000313" key="3">
    <source>
        <dbReference type="Proteomes" id="UP000233551"/>
    </source>
</evidence>
<dbReference type="EMBL" id="PGOL01002115">
    <property type="protein sequence ID" value="PKI50406.1"/>
    <property type="molecule type" value="Genomic_DNA"/>
</dbReference>